<evidence type="ECO:0000313" key="2">
    <source>
        <dbReference type="Proteomes" id="UP001501476"/>
    </source>
</evidence>
<sequence length="286" mass="31314">MALPSLSVIQVSGEEADSFLQNLLTNDIRTLTNNTAQLSGFCNPKGRLLSLFYVVKREKDFLLITATDLADSIAQRLTMFKLRSKVDISVSAELNTMGYISEAPLKDQASTFWSASEHDGQLSIYLPGDLHRYLVITPVDKSIIENSRIGSENLWQSADITSGLPKVSLLTKEQFTPQQLNLDVIGGVSFKKGCYPGQEVVARLHYLGKPSRRLFLAEITTSHLPEPNTEVIDEAGDVAGHVVQAAMNQADNGLCHLSIKLSAQAKSLYIGQDKISTLTAFVDDAE</sequence>
<name>A0ABN0T8J2_9GAMM</name>
<proteinExistence type="predicted"/>
<dbReference type="InterPro" id="IPR017703">
    <property type="entry name" value="YgfZ/GCV_T_CS"/>
</dbReference>
<dbReference type="EMBL" id="BAAADG010000001">
    <property type="protein sequence ID" value="GAA0215285.1"/>
    <property type="molecule type" value="Genomic_DNA"/>
</dbReference>
<comment type="caution">
    <text evidence="1">The sequence shown here is derived from an EMBL/GenBank/DDBJ whole genome shotgun (WGS) entry which is preliminary data.</text>
</comment>
<keyword evidence="2" id="KW-1185">Reference proteome</keyword>
<dbReference type="Gene3D" id="3.30.70.1630">
    <property type="match status" value="1"/>
</dbReference>
<dbReference type="Gene3D" id="2.40.30.160">
    <property type="match status" value="1"/>
</dbReference>
<accession>A0ABN0T8J2</accession>
<dbReference type="SUPFAM" id="SSF103025">
    <property type="entry name" value="Folate-binding domain"/>
    <property type="match status" value="1"/>
</dbReference>
<protein>
    <submittedName>
        <fullName evidence="1">Folate-binding protein YgfZ</fullName>
    </submittedName>
</protein>
<dbReference type="PANTHER" id="PTHR22602:SF0">
    <property type="entry name" value="TRANSFERASE CAF17, MITOCHONDRIAL-RELATED"/>
    <property type="match status" value="1"/>
</dbReference>
<dbReference type="Proteomes" id="UP001501476">
    <property type="component" value="Unassembled WGS sequence"/>
</dbReference>
<reference evidence="2" key="1">
    <citation type="journal article" date="2019" name="Int. J. Syst. Evol. Microbiol.">
        <title>The Global Catalogue of Microorganisms (GCM) 10K type strain sequencing project: providing services to taxonomists for standard genome sequencing and annotation.</title>
        <authorList>
            <consortium name="The Broad Institute Genomics Platform"/>
            <consortium name="The Broad Institute Genome Sequencing Center for Infectious Disease"/>
            <person name="Wu L."/>
            <person name="Ma J."/>
        </authorList>
    </citation>
    <scope>NUCLEOTIDE SEQUENCE [LARGE SCALE GENOMIC DNA]</scope>
    <source>
        <strain evidence="2">JCM 6886</strain>
    </source>
</reference>
<dbReference type="NCBIfam" id="TIGR03317">
    <property type="entry name" value="ygfZ_signature"/>
    <property type="match status" value="1"/>
</dbReference>
<gene>
    <name evidence="1" type="ORF">GCM10008964_03640</name>
</gene>
<dbReference type="PANTHER" id="PTHR22602">
    <property type="entry name" value="TRANSFERASE CAF17, MITOCHONDRIAL-RELATED"/>
    <property type="match status" value="1"/>
</dbReference>
<dbReference type="InterPro" id="IPR045179">
    <property type="entry name" value="YgfZ/GcvT"/>
</dbReference>
<evidence type="ECO:0000313" key="1">
    <source>
        <dbReference type="EMBL" id="GAA0215285.1"/>
    </source>
</evidence>
<organism evidence="1 2">
    <name type="scientific">Methylophaga marina</name>
    <dbReference type="NCBI Taxonomy" id="45495"/>
    <lineage>
        <taxon>Bacteria</taxon>
        <taxon>Pseudomonadati</taxon>
        <taxon>Pseudomonadota</taxon>
        <taxon>Gammaproteobacteria</taxon>
        <taxon>Thiotrichales</taxon>
        <taxon>Piscirickettsiaceae</taxon>
        <taxon>Methylophaga</taxon>
    </lineage>
</organism>
<dbReference type="Gene3D" id="3.30.70.1400">
    <property type="entry name" value="Aminomethyltransferase beta-barrel domains"/>
    <property type="match status" value="1"/>
</dbReference>